<keyword evidence="2" id="KW-0732">Signal</keyword>
<organism evidence="3 4">
    <name type="scientific">Muricoccus vinaceus</name>
    <dbReference type="NCBI Taxonomy" id="424704"/>
    <lineage>
        <taxon>Bacteria</taxon>
        <taxon>Pseudomonadati</taxon>
        <taxon>Pseudomonadota</taxon>
        <taxon>Alphaproteobacteria</taxon>
        <taxon>Acetobacterales</taxon>
        <taxon>Roseomonadaceae</taxon>
        <taxon>Muricoccus</taxon>
    </lineage>
</organism>
<dbReference type="PANTHER" id="PTHR42928">
    <property type="entry name" value="TRICARBOXYLATE-BINDING PROTEIN"/>
    <property type="match status" value="1"/>
</dbReference>
<comment type="caution">
    <text evidence="3">The sequence shown here is derived from an EMBL/GenBank/DDBJ whole genome shotgun (WGS) entry which is preliminary data.</text>
</comment>
<dbReference type="Gene3D" id="3.40.190.10">
    <property type="entry name" value="Periplasmic binding protein-like II"/>
    <property type="match status" value="1"/>
</dbReference>
<comment type="similarity">
    <text evidence="1">Belongs to the UPF0065 (bug) family.</text>
</comment>
<dbReference type="SUPFAM" id="SSF53850">
    <property type="entry name" value="Periplasmic binding protein-like II"/>
    <property type="match status" value="1"/>
</dbReference>
<name>A0ABV6INK1_9PROT</name>
<dbReference type="InterPro" id="IPR005064">
    <property type="entry name" value="BUG"/>
</dbReference>
<gene>
    <name evidence="3" type="ORF">ACFFIC_06340</name>
</gene>
<dbReference type="Pfam" id="PF03401">
    <property type="entry name" value="TctC"/>
    <property type="match status" value="1"/>
</dbReference>
<dbReference type="Proteomes" id="UP001589789">
    <property type="component" value="Unassembled WGS sequence"/>
</dbReference>
<accession>A0ABV6INK1</accession>
<dbReference type="PIRSF" id="PIRSF017082">
    <property type="entry name" value="YflP"/>
    <property type="match status" value="1"/>
</dbReference>
<dbReference type="Gene3D" id="3.40.190.150">
    <property type="entry name" value="Bordetella uptake gene, domain 1"/>
    <property type="match status" value="1"/>
</dbReference>
<proteinExistence type="inferred from homology"/>
<sequence length="321" mass="33606">MRRRAALLLAGLGGLSAGAPALAQDYPARPVTLVVGFAPGGNADLVARLVAQQLGEMLGQTVLVENRGGAGGLLASENVARAAPDGYRLLLVSGAFPTQAATLPRLPFDPERDFTPVSMLVSYPLVVVVPSASPVQSLDGLLREARNRPRQLTYPSPGNGSLFHLAVEVFETLAGIEMTHVPFRGGSQQLNEILAGRLDVMFDTFSVVQPQLRAGTLRALAVTSAARMPQLPDVPAVAETFPGYEANSFLGVAGPAGMLPAVVGRLNAAIRQVLEQPGIRARLGELGGEPVGGTPGEMGTRISAEISRWRTVARARGIQAE</sequence>
<dbReference type="InterPro" id="IPR042100">
    <property type="entry name" value="Bug_dom1"/>
</dbReference>
<feature type="chain" id="PRO_5045218953" evidence="2">
    <location>
        <begin position="24"/>
        <end position="321"/>
    </location>
</feature>
<reference evidence="3 4" key="1">
    <citation type="submission" date="2024-09" db="EMBL/GenBank/DDBJ databases">
        <authorList>
            <person name="Sun Q."/>
            <person name="Mori K."/>
        </authorList>
    </citation>
    <scope>NUCLEOTIDE SEQUENCE [LARGE SCALE GENOMIC DNA]</scope>
    <source>
        <strain evidence="3 4">CCM 7468</strain>
    </source>
</reference>
<keyword evidence="4" id="KW-1185">Reference proteome</keyword>
<protein>
    <submittedName>
        <fullName evidence="3">Tripartite tricarboxylate transporter substrate binding protein</fullName>
    </submittedName>
</protein>
<evidence type="ECO:0000313" key="4">
    <source>
        <dbReference type="Proteomes" id="UP001589789"/>
    </source>
</evidence>
<feature type="signal peptide" evidence="2">
    <location>
        <begin position="1"/>
        <end position="23"/>
    </location>
</feature>
<evidence type="ECO:0000313" key="3">
    <source>
        <dbReference type="EMBL" id="MFC0385170.1"/>
    </source>
</evidence>
<dbReference type="CDD" id="cd13578">
    <property type="entry name" value="PBP2_Bug27"/>
    <property type="match status" value="1"/>
</dbReference>
<evidence type="ECO:0000256" key="1">
    <source>
        <dbReference type="ARBA" id="ARBA00006987"/>
    </source>
</evidence>
<dbReference type="EMBL" id="JBHLVZ010000003">
    <property type="protein sequence ID" value="MFC0385170.1"/>
    <property type="molecule type" value="Genomic_DNA"/>
</dbReference>
<evidence type="ECO:0000256" key="2">
    <source>
        <dbReference type="SAM" id="SignalP"/>
    </source>
</evidence>
<dbReference type="RefSeq" id="WP_377049325.1">
    <property type="nucleotide sequence ID" value="NZ_JBHLVZ010000003.1"/>
</dbReference>
<dbReference type="PANTHER" id="PTHR42928:SF5">
    <property type="entry name" value="BLR1237 PROTEIN"/>
    <property type="match status" value="1"/>
</dbReference>